<dbReference type="NCBIfam" id="NF010029">
    <property type="entry name" value="PRK13504.1"/>
    <property type="match status" value="1"/>
</dbReference>
<dbReference type="InterPro" id="IPR006066">
    <property type="entry name" value="NO2/SO3_Rdtase_FeS/sirohaem_BS"/>
</dbReference>
<keyword evidence="8" id="KW-0408">Iron</keyword>
<dbReference type="InterPro" id="IPR045169">
    <property type="entry name" value="NO2/SO3_Rdtase_4Fe4S_prot"/>
</dbReference>
<evidence type="ECO:0000259" key="11">
    <source>
        <dbReference type="Pfam" id="PF03460"/>
    </source>
</evidence>
<dbReference type="Proteomes" id="UP000605990">
    <property type="component" value="Unassembled WGS sequence"/>
</dbReference>
<evidence type="ECO:0000256" key="8">
    <source>
        <dbReference type="ARBA" id="ARBA00023004"/>
    </source>
</evidence>
<evidence type="ECO:0000256" key="6">
    <source>
        <dbReference type="ARBA" id="ARBA00022723"/>
    </source>
</evidence>
<evidence type="ECO:0000256" key="5">
    <source>
        <dbReference type="ARBA" id="ARBA00022617"/>
    </source>
</evidence>
<dbReference type="PANTHER" id="PTHR11493">
    <property type="entry name" value="SULFITE REDUCTASE [NADPH] SUBUNIT BETA-RELATED"/>
    <property type="match status" value="1"/>
</dbReference>
<dbReference type="Gene3D" id="3.30.413.10">
    <property type="entry name" value="Sulfite Reductase Hemoprotein, domain 1"/>
    <property type="match status" value="2"/>
</dbReference>
<dbReference type="InterPro" id="IPR045854">
    <property type="entry name" value="NO2/SO3_Rdtase_4Fe4S_sf"/>
</dbReference>
<dbReference type="Pfam" id="PF03460">
    <property type="entry name" value="NIR_SIR_ferr"/>
    <property type="match status" value="1"/>
</dbReference>
<keyword evidence="13" id="KW-1185">Reference proteome</keyword>
<comment type="cofactor">
    <cofactor evidence="1">
        <name>siroheme</name>
        <dbReference type="ChEBI" id="CHEBI:60052"/>
    </cofactor>
</comment>
<reference evidence="12 13" key="1">
    <citation type="submission" date="2020-08" db="EMBL/GenBank/DDBJ databases">
        <title>Description of novel Flavobacterium F-408 isolate.</title>
        <authorList>
            <person name="Saticioglu I.B."/>
            <person name="Duman M."/>
            <person name="Altun S."/>
        </authorList>
    </citation>
    <scope>NUCLEOTIDE SEQUENCE [LARGE SCALE GENOMIC DNA]</scope>
    <source>
        <strain evidence="12 13">F-408</strain>
    </source>
</reference>
<sequence>MKIETFAFCLFANASKKQKKMSEKLSAVEHIKTKSDGLRGTLKESIDLDNHTGNVRPDDETLVKFHGMYVQDDRDRRAERAAKKLDKLYSFMIRLRIPGGVINANQWIATHEISEQFGTGTLKITTRQTVQLHGLLKHQLRPTIQAFNTAKLDSIAACGDVNRNVIVSSHPQISAIHQQIYEYADKISTLLLPKTQSYYEVFIDGEKIYERSSEADPLYEDRYLPRKFKIAIAIPPSNDVDVFTNDIGLIAIIENDVLKGFNIAIGGGLATTHGNPNTYSRLGSIIGFTDTEEKTLKAVYEILTVQRDFGNRVDRKLSRLKYTVDKLTVEGFKKELENRIGFKFEPERKYTFTERSDRFGWEQNHQGKWFYTLFIEHGVVKPEQKQFLYELAQLDVNNFIFSGNQNLILGEIEESYKSRVEALLLQHNIEKQVSALRKNSMACVALPTCPLALAEAQRYLPELVTKIEPILAKYELSNDEISIRMTGCPNGCGRPYVSELGFVGTGPEQYNFMLGGDRLGTRLNTIYKEKQTESQILAEVDVLLGKYVKEKLENETFGDFTFRTILN</sequence>
<comment type="similarity">
    <text evidence="3">Belongs to the nitrite and sulfite reductase 4Fe-4S domain family.</text>
</comment>
<keyword evidence="5" id="KW-0349">Heme</keyword>
<protein>
    <submittedName>
        <fullName evidence="12">NADPH-dependent assimilatory sulfite reductase hemoprotein subunit</fullName>
    </submittedName>
</protein>
<evidence type="ECO:0000256" key="9">
    <source>
        <dbReference type="ARBA" id="ARBA00023014"/>
    </source>
</evidence>
<dbReference type="Pfam" id="PF01077">
    <property type="entry name" value="NIR_SIR"/>
    <property type="match status" value="1"/>
</dbReference>
<evidence type="ECO:0000256" key="4">
    <source>
        <dbReference type="ARBA" id="ARBA00022485"/>
    </source>
</evidence>
<dbReference type="Gene3D" id="3.90.480.20">
    <property type="match status" value="1"/>
</dbReference>
<evidence type="ECO:0000256" key="7">
    <source>
        <dbReference type="ARBA" id="ARBA00023002"/>
    </source>
</evidence>
<dbReference type="RefSeq" id="WP_166130662.1">
    <property type="nucleotide sequence ID" value="NZ_JAANOQ010000008.1"/>
</dbReference>
<dbReference type="PANTHER" id="PTHR11493:SF47">
    <property type="entry name" value="SULFITE REDUCTASE [NADPH] SUBUNIT BETA"/>
    <property type="match status" value="1"/>
</dbReference>
<accession>A0ABR7J1K3</accession>
<dbReference type="EMBL" id="JACRUN010000009">
    <property type="protein sequence ID" value="MBC5835910.1"/>
    <property type="molecule type" value="Genomic_DNA"/>
</dbReference>
<name>A0ABR7J1K3_9FLAO</name>
<dbReference type="InterPro" id="IPR005117">
    <property type="entry name" value="NiRdtase/SiRdtase_haem-b_fer"/>
</dbReference>
<proteinExistence type="inferred from homology"/>
<evidence type="ECO:0000259" key="10">
    <source>
        <dbReference type="Pfam" id="PF01077"/>
    </source>
</evidence>
<keyword evidence="7" id="KW-0560">Oxidoreductase</keyword>
<keyword evidence="6" id="KW-0479">Metal-binding</keyword>
<comment type="cofactor">
    <cofactor evidence="2">
        <name>[4Fe-4S] cluster</name>
        <dbReference type="ChEBI" id="CHEBI:49883"/>
    </cofactor>
</comment>
<evidence type="ECO:0000256" key="3">
    <source>
        <dbReference type="ARBA" id="ARBA00010429"/>
    </source>
</evidence>
<gene>
    <name evidence="12" type="ORF">H8R27_13525</name>
</gene>
<dbReference type="PROSITE" id="PS00365">
    <property type="entry name" value="NIR_SIR"/>
    <property type="match status" value="1"/>
</dbReference>
<evidence type="ECO:0000313" key="12">
    <source>
        <dbReference type="EMBL" id="MBC5835910.1"/>
    </source>
</evidence>
<dbReference type="SUPFAM" id="SSF56014">
    <property type="entry name" value="Nitrite and sulphite reductase 4Fe-4S domain-like"/>
    <property type="match status" value="2"/>
</dbReference>
<dbReference type="InterPro" id="IPR036136">
    <property type="entry name" value="Nit/Sulf_reduc_fer-like_dom_sf"/>
</dbReference>
<comment type="caution">
    <text evidence="12">The sequence shown here is derived from an EMBL/GenBank/DDBJ whole genome shotgun (WGS) entry which is preliminary data.</text>
</comment>
<keyword evidence="9" id="KW-0411">Iron-sulfur</keyword>
<dbReference type="SUPFAM" id="SSF55124">
    <property type="entry name" value="Nitrite/Sulfite reductase N-terminal domain-like"/>
    <property type="match status" value="2"/>
</dbReference>
<dbReference type="PRINTS" id="PR00397">
    <property type="entry name" value="SIROHAEM"/>
</dbReference>
<dbReference type="InterPro" id="IPR006067">
    <property type="entry name" value="NO2/SO3_Rdtase_4Fe4S_dom"/>
</dbReference>
<feature type="domain" description="Nitrite/sulphite reductase 4Fe-4S" evidence="10">
    <location>
        <begin position="185"/>
        <end position="343"/>
    </location>
</feature>
<keyword evidence="4" id="KW-0004">4Fe-4S</keyword>
<evidence type="ECO:0000313" key="13">
    <source>
        <dbReference type="Proteomes" id="UP000605990"/>
    </source>
</evidence>
<feature type="domain" description="Nitrite/Sulfite reductase ferredoxin-like" evidence="11">
    <location>
        <begin position="90"/>
        <end position="146"/>
    </location>
</feature>
<organism evidence="12 13">
    <name type="scientific">Flavobacterium bernardetii</name>
    <dbReference type="NCBI Taxonomy" id="2813823"/>
    <lineage>
        <taxon>Bacteria</taxon>
        <taxon>Pseudomonadati</taxon>
        <taxon>Bacteroidota</taxon>
        <taxon>Flavobacteriia</taxon>
        <taxon>Flavobacteriales</taxon>
        <taxon>Flavobacteriaceae</taxon>
        <taxon>Flavobacterium</taxon>
    </lineage>
</organism>
<evidence type="ECO:0000256" key="1">
    <source>
        <dbReference type="ARBA" id="ARBA00001929"/>
    </source>
</evidence>
<evidence type="ECO:0000256" key="2">
    <source>
        <dbReference type="ARBA" id="ARBA00001966"/>
    </source>
</evidence>